<comment type="caution">
    <text evidence="2">The sequence shown here is derived from an EMBL/GenBank/DDBJ whole genome shotgun (WGS) entry which is preliminary data.</text>
</comment>
<evidence type="ECO:0000256" key="1">
    <source>
        <dbReference type="SAM" id="SignalP"/>
    </source>
</evidence>
<keyword evidence="1" id="KW-0732">Signal</keyword>
<gene>
    <name evidence="2" type="ORF">GCM10023172_06950</name>
</gene>
<evidence type="ECO:0000313" key="3">
    <source>
        <dbReference type="Proteomes" id="UP001501243"/>
    </source>
</evidence>
<keyword evidence="3" id="KW-1185">Reference proteome</keyword>
<name>A0ABP8Q2P9_9BACT</name>
<sequence>MISFRLAFSIGSLGLLAASLSSCLKAPEYPVTPSISYNNIQVIRIPPKQAGGQPLDSIRMTINYQDGDGDLGLTSDERKNPPFDFQKGTNKFYYNFFIEPFVRNTATGRYESLVSKGLLTPGAYNGAFPHPTTTTDNTAAPIKGTITYAPLAFGLGDIFQPRDSVRFEITIADRALHVSNTITTRSVYITPR</sequence>
<reference evidence="3" key="1">
    <citation type="journal article" date="2019" name="Int. J. Syst. Evol. Microbiol.">
        <title>The Global Catalogue of Microorganisms (GCM) 10K type strain sequencing project: providing services to taxonomists for standard genome sequencing and annotation.</title>
        <authorList>
            <consortium name="The Broad Institute Genomics Platform"/>
            <consortium name="The Broad Institute Genome Sequencing Center for Infectious Disease"/>
            <person name="Wu L."/>
            <person name="Ma J."/>
        </authorList>
    </citation>
    <scope>NUCLEOTIDE SEQUENCE [LARGE SCALE GENOMIC DNA]</scope>
    <source>
        <strain evidence="3">JCM 17841</strain>
    </source>
</reference>
<dbReference type="EMBL" id="BAABGQ010000004">
    <property type="protein sequence ID" value="GAA4495348.1"/>
    <property type="molecule type" value="Genomic_DNA"/>
</dbReference>
<feature type="chain" id="PRO_5045077805" description="DUF3823 domain-containing protein" evidence="1">
    <location>
        <begin position="18"/>
        <end position="192"/>
    </location>
</feature>
<organism evidence="2 3">
    <name type="scientific">Hymenobacter ginsengisoli</name>
    <dbReference type="NCBI Taxonomy" id="1051626"/>
    <lineage>
        <taxon>Bacteria</taxon>
        <taxon>Pseudomonadati</taxon>
        <taxon>Bacteroidota</taxon>
        <taxon>Cytophagia</taxon>
        <taxon>Cytophagales</taxon>
        <taxon>Hymenobacteraceae</taxon>
        <taxon>Hymenobacter</taxon>
    </lineage>
</organism>
<proteinExistence type="predicted"/>
<dbReference type="Proteomes" id="UP001501243">
    <property type="component" value="Unassembled WGS sequence"/>
</dbReference>
<protein>
    <recommendedName>
        <fullName evidence="4">DUF3823 domain-containing protein</fullName>
    </recommendedName>
</protein>
<accession>A0ABP8Q2P9</accession>
<dbReference type="RefSeq" id="WP_208132496.1">
    <property type="nucleotide sequence ID" value="NZ_BAABGQ010000004.1"/>
</dbReference>
<feature type="signal peptide" evidence="1">
    <location>
        <begin position="1"/>
        <end position="17"/>
    </location>
</feature>
<dbReference type="PROSITE" id="PS51257">
    <property type="entry name" value="PROKAR_LIPOPROTEIN"/>
    <property type="match status" value="1"/>
</dbReference>
<evidence type="ECO:0000313" key="2">
    <source>
        <dbReference type="EMBL" id="GAA4495348.1"/>
    </source>
</evidence>
<evidence type="ECO:0008006" key="4">
    <source>
        <dbReference type="Google" id="ProtNLM"/>
    </source>
</evidence>